<reference evidence="2" key="1">
    <citation type="journal article" date="2015" name="Nature">
        <title>Complex archaea that bridge the gap between prokaryotes and eukaryotes.</title>
        <authorList>
            <person name="Spang A."/>
            <person name="Saw J.H."/>
            <person name="Jorgensen S.L."/>
            <person name="Zaremba-Niedzwiedzka K."/>
            <person name="Martijn J."/>
            <person name="Lind A.E."/>
            <person name="van Eijk R."/>
            <person name="Schleper C."/>
            <person name="Guy L."/>
            <person name="Ettema T.J."/>
        </authorList>
    </citation>
    <scope>NUCLEOTIDE SEQUENCE</scope>
</reference>
<dbReference type="EMBL" id="LAZR01042567">
    <property type="protein sequence ID" value="KKL09223.1"/>
    <property type="molecule type" value="Genomic_DNA"/>
</dbReference>
<evidence type="ECO:0000313" key="2">
    <source>
        <dbReference type="EMBL" id="KKL09223.1"/>
    </source>
</evidence>
<feature type="region of interest" description="Disordered" evidence="1">
    <location>
        <begin position="1"/>
        <end position="20"/>
    </location>
</feature>
<dbReference type="AlphaFoldDB" id="A0A0F9DB01"/>
<proteinExistence type="predicted"/>
<feature type="compositionally biased region" description="Gly residues" evidence="1">
    <location>
        <begin position="10"/>
        <end position="20"/>
    </location>
</feature>
<organism evidence="2">
    <name type="scientific">marine sediment metagenome</name>
    <dbReference type="NCBI Taxonomy" id="412755"/>
    <lineage>
        <taxon>unclassified sequences</taxon>
        <taxon>metagenomes</taxon>
        <taxon>ecological metagenomes</taxon>
    </lineage>
</organism>
<comment type="caution">
    <text evidence="2">The sequence shown here is derived from an EMBL/GenBank/DDBJ whole genome shotgun (WGS) entry which is preliminary data.</text>
</comment>
<name>A0A0F9DB01_9ZZZZ</name>
<gene>
    <name evidence="2" type="ORF">LCGC14_2568000</name>
</gene>
<feature type="non-terminal residue" evidence="2">
    <location>
        <position position="1"/>
    </location>
</feature>
<sequence>GGFPEDTPDGGYGVGDYTGGGIDTGSPQGFQYPQEWDTASNVMTQFAMGLPTQVPQQWTEGANIASRMGQGITAPTPQQWTTGTEAATRMAGGDPTAIPQQWTEGSALASQMSQAGQTPSPWQWGTGSNVARQMAETGMPTSYEPWYQEAKSIVQRDTKRAIQQAAEQAGLSGLRWSDVLGQTAQRIGGEQMANLGLEFTDRQLSSLEASRARQLQGTQQLQQFGTGQAAIEEASRQRQLQGSQQLQGFGYGITGLQQAEQERGLRAASMLPGLGAQYLQAPQDWAQQVYGMGAGMTQLGQSALDRSYQDYMRMTPEQNPWVNQAMSYWGTPSQMGYQQYQPSTMSQVLGGAGSLGALGMGIGSIC</sequence>
<accession>A0A0F9DB01</accession>
<protein>
    <submittedName>
        <fullName evidence="2">Uncharacterized protein</fullName>
    </submittedName>
</protein>
<evidence type="ECO:0000256" key="1">
    <source>
        <dbReference type="SAM" id="MobiDB-lite"/>
    </source>
</evidence>